<organism evidence="2 3">
    <name type="scientific">Zhengella mangrovi</name>
    <dbReference type="NCBI Taxonomy" id="1982044"/>
    <lineage>
        <taxon>Bacteria</taxon>
        <taxon>Pseudomonadati</taxon>
        <taxon>Pseudomonadota</taxon>
        <taxon>Alphaproteobacteria</taxon>
        <taxon>Hyphomicrobiales</taxon>
        <taxon>Notoacmeibacteraceae</taxon>
        <taxon>Zhengella</taxon>
    </lineage>
</organism>
<dbReference type="EMBL" id="PDVP01000002">
    <property type="protein sequence ID" value="PHP68024.1"/>
    <property type="molecule type" value="Genomic_DNA"/>
</dbReference>
<dbReference type="GO" id="GO:0016787">
    <property type="term" value="F:hydrolase activity"/>
    <property type="evidence" value="ECO:0007669"/>
    <property type="project" value="UniProtKB-KW"/>
</dbReference>
<dbReference type="RefSeq" id="WP_099304413.1">
    <property type="nucleotide sequence ID" value="NZ_PDVP01000002.1"/>
</dbReference>
<dbReference type="Pfam" id="PF12697">
    <property type="entry name" value="Abhydrolase_6"/>
    <property type="match status" value="1"/>
</dbReference>
<dbReference type="InterPro" id="IPR029058">
    <property type="entry name" value="AB_hydrolase_fold"/>
</dbReference>
<dbReference type="Proteomes" id="UP000221168">
    <property type="component" value="Unassembled WGS sequence"/>
</dbReference>
<dbReference type="SUPFAM" id="SSF53474">
    <property type="entry name" value="alpha/beta-Hydrolases"/>
    <property type="match status" value="1"/>
</dbReference>
<evidence type="ECO:0000313" key="2">
    <source>
        <dbReference type="EMBL" id="PHP68024.1"/>
    </source>
</evidence>
<comment type="caution">
    <text evidence="2">The sequence shown here is derived from an EMBL/GenBank/DDBJ whole genome shotgun (WGS) entry which is preliminary data.</text>
</comment>
<evidence type="ECO:0000259" key="1">
    <source>
        <dbReference type="Pfam" id="PF12697"/>
    </source>
</evidence>
<accession>A0A2G1QRE4</accession>
<reference evidence="2 3" key="1">
    <citation type="submission" date="2017-10" db="EMBL/GenBank/DDBJ databases">
        <title>Sedimentibacterium mangrovi gen. nov., sp. nov., a novel member of family Phyllobacteriacea isolated from mangrove sediment.</title>
        <authorList>
            <person name="Liao H."/>
            <person name="Tian Y."/>
        </authorList>
    </citation>
    <scope>NUCLEOTIDE SEQUENCE [LARGE SCALE GENOMIC DNA]</scope>
    <source>
        <strain evidence="2 3">X9-2-2</strain>
    </source>
</reference>
<keyword evidence="2" id="KW-0378">Hydrolase</keyword>
<evidence type="ECO:0000313" key="3">
    <source>
        <dbReference type="Proteomes" id="UP000221168"/>
    </source>
</evidence>
<dbReference type="InterPro" id="IPR000073">
    <property type="entry name" value="AB_hydrolase_1"/>
</dbReference>
<protein>
    <submittedName>
        <fullName evidence="2">Alpha/beta hydrolase</fullName>
    </submittedName>
</protein>
<dbReference type="Gene3D" id="3.40.50.1820">
    <property type="entry name" value="alpha/beta hydrolase"/>
    <property type="match status" value="1"/>
</dbReference>
<sequence length="324" mass="34814">MVRKIMWTLVFLVVVAAVLYIVGPRTPVDTTITIDRAAIAADPEGYVAREEANVTGITEGTQKQIIWAFPRSKAKTPLAIVYVHGYSATLQETRPLPDIVARELGANLFFTRLTGHGQNGEALARATVNDWLNDMAEALAVGKAIGEKVVVIATSTGGSLATWAAGQPDLAREMNALVLISPNYRLKAAGSFLLDQPWGQQLADLIVGPERSFEPANAEHAKYWTTRYPTRALMPMAAAVRLADGVFPETVKTPALFLYAPGDPVVDEAVTAQKAAKWGGPHAVVEVADSPNASQHVIAGDILSPERTEGLAEKTVAWIRSLDL</sequence>
<feature type="domain" description="AB hydrolase-1" evidence="1">
    <location>
        <begin position="80"/>
        <end position="285"/>
    </location>
</feature>
<keyword evidence="3" id="KW-1185">Reference proteome</keyword>
<proteinExistence type="predicted"/>
<dbReference type="AlphaFoldDB" id="A0A2G1QRE4"/>
<dbReference type="OrthoDB" id="5416147at2"/>
<gene>
    <name evidence="2" type="ORF">CSC94_04985</name>
</gene>
<name>A0A2G1QRE4_9HYPH</name>